<dbReference type="Pfam" id="PF13540">
    <property type="entry name" value="RCC1_2"/>
    <property type="match status" value="1"/>
</dbReference>
<feature type="region of interest" description="Disordered" evidence="3">
    <location>
        <begin position="21"/>
        <end position="47"/>
    </location>
</feature>
<gene>
    <name evidence="5" type="ORF">OBBRIDRAFT_842555</name>
</gene>
<dbReference type="Pfam" id="PF12796">
    <property type="entry name" value="Ank_2"/>
    <property type="match status" value="1"/>
</dbReference>
<evidence type="ECO:0000256" key="2">
    <source>
        <dbReference type="PROSITE-ProRule" id="PRU00235"/>
    </source>
</evidence>
<dbReference type="SUPFAM" id="SSF50985">
    <property type="entry name" value="RCC1/BLIP-II"/>
    <property type="match status" value="1"/>
</dbReference>
<dbReference type="PROSITE" id="PS50012">
    <property type="entry name" value="RCC1_3"/>
    <property type="match status" value="3"/>
</dbReference>
<feature type="region of interest" description="Disordered" evidence="3">
    <location>
        <begin position="1100"/>
        <end position="1288"/>
    </location>
</feature>
<dbReference type="InterPro" id="IPR036770">
    <property type="entry name" value="Ankyrin_rpt-contain_sf"/>
</dbReference>
<dbReference type="CDD" id="cd18500">
    <property type="entry name" value="BACK_IBtk"/>
    <property type="match status" value="1"/>
</dbReference>
<dbReference type="OrthoDB" id="1893551at2759"/>
<evidence type="ECO:0000313" key="6">
    <source>
        <dbReference type="Proteomes" id="UP000250043"/>
    </source>
</evidence>
<keyword evidence="6" id="KW-1185">Reference proteome</keyword>
<proteinExistence type="predicted"/>
<feature type="repeat" description="RCC1" evidence="2">
    <location>
        <begin position="277"/>
        <end position="342"/>
    </location>
</feature>
<protein>
    <recommendedName>
        <fullName evidence="4">BTB domain-containing protein</fullName>
    </recommendedName>
</protein>
<dbReference type="EMBL" id="KV722431">
    <property type="protein sequence ID" value="OCH89259.1"/>
    <property type="molecule type" value="Genomic_DNA"/>
</dbReference>
<accession>A0A8E2DKW5</accession>
<dbReference type="Gene3D" id="2.130.10.30">
    <property type="entry name" value="Regulator of chromosome condensation 1/beta-lactamase-inhibitor protein II"/>
    <property type="match status" value="1"/>
</dbReference>
<feature type="compositionally biased region" description="Basic and acidic residues" evidence="3">
    <location>
        <begin position="1304"/>
        <end position="1314"/>
    </location>
</feature>
<dbReference type="InterPro" id="IPR000408">
    <property type="entry name" value="Reg_chr_condens"/>
</dbReference>
<dbReference type="SMART" id="SM00248">
    <property type="entry name" value="ANK"/>
    <property type="match status" value="2"/>
</dbReference>
<dbReference type="InterPro" id="IPR000210">
    <property type="entry name" value="BTB/POZ_dom"/>
</dbReference>
<feature type="region of interest" description="Disordered" evidence="3">
    <location>
        <begin position="1295"/>
        <end position="1314"/>
    </location>
</feature>
<name>A0A8E2DKW5_9APHY</name>
<dbReference type="SUPFAM" id="SSF54695">
    <property type="entry name" value="POZ domain"/>
    <property type="match status" value="2"/>
</dbReference>
<feature type="domain" description="BTB" evidence="4">
    <location>
        <begin position="661"/>
        <end position="747"/>
    </location>
</feature>
<dbReference type="PANTHER" id="PTHR22872:SF2">
    <property type="entry name" value="INHIBITOR OF BRUTON TYROSINE KINASE"/>
    <property type="match status" value="1"/>
</dbReference>
<feature type="repeat" description="RCC1" evidence="2">
    <location>
        <begin position="227"/>
        <end position="276"/>
    </location>
</feature>
<dbReference type="PANTHER" id="PTHR22872">
    <property type="entry name" value="BTK-BINDING PROTEIN-RELATED"/>
    <property type="match status" value="1"/>
</dbReference>
<reference evidence="5 6" key="1">
    <citation type="submission" date="2016-07" db="EMBL/GenBank/DDBJ databases">
        <title>Draft genome of the white-rot fungus Obba rivulosa 3A-2.</title>
        <authorList>
            <consortium name="DOE Joint Genome Institute"/>
            <person name="Miettinen O."/>
            <person name="Riley R."/>
            <person name="Acob R."/>
            <person name="Barry K."/>
            <person name="Cullen D."/>
            <person name="De Vries R."/>
            <person name="Hainaut M."/>
            <person name="Hatakka A."/>
            <person name="Henrissat B."/>
            <person name="Hilden K."/>
            <person name="Kuo R."/>
            <person name="Labutti K."/>
            <person name="Lipzen A."/>
            <person name="Makela M.R."/>
            <person name="Sandor L."/>
            <person name="Spatafora J.W."/>
            <person name="Grigoriev I.V."/>
            <person name="Hibbett D.S."/>
        </authorList>
    </citation>
    <scope>NUCLEOTIDE SEQUENCE [LARGE SCALE GENOMIC DNA]</scope>
    <source>
        <strain evidence="5 6">3A-2</strain>
    </source>
</reference>
<evidence type="ECO:0000256" key="1">
    <source>
        <dbReference type="ARBA" id="ARBA00022737"/>
    </source>
</evidence>
<feature type="compositionally biased region" description="Low complexity" evidence="3">
    <location>
        <begin position="31"/>
        <end position="44"/>
    </location>
</feature>
<feature type="compositionally biased region" description="Basic and acidic residues" evidence="3">
    <location>
        <begin position="1372"/>
        <end position="1400"/>
    </location>
</feature>
<dbReference type="InterPro" id="IPR002110">
    <property type="entry name" value="Ankyrin_rpt"/>
</dbReference>
<evidence type="ECO:0000313" key="5">
    <source>
        <dbReference type="EMBL" id="OCH89259.1"/>
    </source>
</evidence>
<feature type="compositionally biased region" description="Basic residues" evidence="3">
    <location>
        <begin position="1352"/>
        <end position="1362"/>
    </location>
</feature>
<dbReference type="CDD" id="cd18186">
    <property type="entry name" value="BTB_POZ_ZBTB_KLHL-like"/>
    <property type="match status" value="2"/>
</dbReference>
<dbReference type="Gene3D" id="3.30.710.10">
    <property type="entry name" value="Potassium Channel Kv1.1, Chain A"/>
    <property type="match status" value="2"/>
</dbReference>
<dbReference type="InterPro" id="IPR011333">
    <property type="entry name" value="SKP1/BTB/POZ_sf"/>
</dbReference>
<dbReference type="PROSITE" id="PS50097">
    <property type="entry name" value="BTB"/>
    <property type="match status" value="2"/>
</dbReference>
<feature type="region of interest" description="Disordered" evidence="3">
    <location>
        <begin position="1044"/>
        <end position="1085"/>
    </location>
</feature>
<dbReference type="PRINTS" id="PR00633">
    <property type="entry name" value="RCCNDNSATION"/>
</dbReference>
<evidence type="ECO:0000259" key="4">
    <source>
        <dbReference type="PROSITE" id="PS50097"/>
    </source>
</evidence>
<feature type="compositionally biased region" description="Polar residues" evidence="3">
    <location>
        <begin position="1246"/>
        <end position="1270"/>
    </location>
</feature>
<dbReference type="Proteomes" id="UP000250043">
    <property type="component" value="Unassembled WGS sequence"/>
</dbReference>
<feature type="repeat" description="RCC1" evidence="2">
    <location>
        <begin position="156"/>
        <end position="224"/>
    </location>
</feature>
<dbReference type="SUPFAM" id="SSF48403">
    <property type="entry name" value="Ankyrin repeat"/>
    <property type="match status" value="1"/>
</dbReference>
<dbReference type="Pfam" id="PF00651">
    <property type="entry name" value="BTB"/>
    <property type="match status" value="2"/>
</dbReference>
<feature type="domain" description="BTB" evidence="4">
    <location>
        <begin position="824"/>
        <end position="888"/>
    </location>
</feature>
<organism evidence="5 6">
    <name type="scientific">Obba rivulosa</name>
    <dbReference type="NCBI Taxonomy" id="1052685"/>
    <lineage>
        <taxon>Eukaryota</taxon>
        <taxon>Fungi</taxon>
        <taxon>Dikarya</taxon>
        <taxon>Basidiomycota</taxon>
        <taxon>Agaricomycotina</taxon>
        <taxon>Agaricomycetes</taxon>
        <taxon>Polyporales</taxon>
        <taxon>Gelatoporiaceae</taxon>
        <taxon>Obba</taxon>
    </lineage>
</organism>
<feature type="region of interest" description="Disordered" evidence="3">
    <location>
        <begin position="1339"/>
        <end position="1419"/>
    </location>
</feature>
<dbReference type="InterPro" id="IPR051625">
    <property type="entry name" value="Signaling_Regulatory_Domain"/>
</dbReference>
<feature type="compositionally biased region" description="Low complexity" evidence="3">
    <location>
        <begin position="1180"/>
        <end position="1209"/>
    </location>
</feature>
<feature type="compositionally biased region" description="Low complexity" evidence="3">
    <location>
        <begin position="1146"/>
        <end position="1166"/>
    </location>
</feature>
<sequence>MSALHAYFLLRNQQAFQRLLDGGSRSQPAQPSSSGGRSWGRPSPLTAAPQCDVNARDSLGRTVLHLAAAAPDASAPEYVRLLLAHPDINVNLKDAENHWTALHRALYHGNLVAASLLLQRADIDTGLKDYEGYTAFDLYNSTLEGTKPSAAGAAPMDLFTWGANRNAALGLGDADDRAYPEQVVIQPADGLPISKKESIDVRFSPIRVREVAMSKLHTAVVTAESRSNLRVCGFGSGGRLGPGQHTQYSLVPLPQLSQTVVSVALGQDHTLALTKSGEVFSWGLNRFSQLGYPVELPAGSAALGRLEEPIQSTARKIAGPLKGKSVKGVAACKTASACWTADEVYTWGTNSGQLGYDRAAQPVQIQPRKVTKVTQPVLSLSITDTALACLLETQDVICIWNDGHFKVNFPAHAFPSEITVYRPPQAYNNASIKKITACEGTFAALSSNGELFTFTLPAAPDASAGADAARARPGLAPQRVWALRKQWSAVTDVALGADGAIAVCTEAGHVFVRARSAKAQGAKAFRFQRVPYVQRVVRVCANATGALGALRVEHVPEPVRVVGNLIQQDLAAIQPFVRVPLVGAVHGGTRALGRRRASSVASTGDIADSVGVESDDEAEDLSIQRDIKRMKQLCSVLERDRESRKAHGRGVFEGVPPAHGADLTVQVQSAFAFPAHRVILAARCQVLEQVLSGGAPAHDRESNITVKLPSRPSAPAAPHTLSFTGCHPATVLILLSYLYSDEILAPWDPRIGRALAPQLAALSIRPAQTKAELQALARLLELPRLAQAIEPPVKRAPAPAMREDMARLFGAAQVPRAARGPLAPDVVLQLGDREVRCHAAVLRARSPFFRAFFDDPDWTARRWTPEGTVVVDLGHLRWRHMEFVLRHVCCGGDVEMFDTLEFIDTVDELINFMFEVMAAANELLLDRLVLVCSAVILKWVNINNVSAILANASFLHAMPLVRSLHDYMAACMETLLESRMLEDLPPDLVKQLSIYVRQQQARKYPVSRSNKVVDKAMAAYGDWLAQQDLPQVIVPVFRSHAFRDSPKLSPPGSGKKSRTLSVLSPPASPVVRPQIPVRPPAGGSPDDEIFVMDADVPALPPARGDATPVRTQSTDAMNRPTGGWKTTTPAPRVDMKAIMAEAQINTSRTPSRVPSSVPPSGTRTPTHAPAKASLSGNWRAPPLQQPATPGPPTANMSSTPMSGTTGGTRSTDDFPTPAAASTKTPIRTPPATPRKTPAAPGLGPTITPSRQPTQPKSSPVSIRKVSSGSAWTLPPVRPVVQTQPSGPAPSFVAIQQMQLEQDETPAKDKRSLLQIQEEERARQVEEDFMRWWAAEEARLHAEQEAETPQRSQKPRKTKKPKPKPTDGGSQAHDQERPDKPKDKRADGDSQRQGQDREKPRPSRKPRPPKHNQPSASSGQ</sequence>
<evidence type="ECO:0000256" key="3">
    <source>
        <dbReference type="SAM" id="MobiDB-lite"/>
    </source>
</evidence>
<dbReference type="SMART" id="SM00225">
    <property type="entry name" value="BTB"/>
    <property type="match status" value="2"/>
</dbReference>
<keyword evidence="1" id="KW-0677">Repeat</keyword>
<dbReference type="InterPro" id="IPR009091">
    <property type="entry name" value="RCC1/BLIP-II"/>
</dbReference>
<dbReference type="Gene3D" id="1.25.40.20">
    <property type="entry name" value="Ankyrin repeat-containing domain"/>
    <property type="match status" value="1"/>
</dbReference>